<organism evidence="1 2">
    <name type="scientific">Inconstantimicrobium mannanitabidum</name>
    <dbReference type="NCBI Taxonomy" id="1604901"/>
    <lineage>
        <taxon>Bacteria</taxon>
        <taxon>Bacillati</taxon>
        <taxon>Bacillota</taxon>
        <taxon>Clostridia</taxon>
        <taxon>Eubacteriales</taxon>
        <taxon>Clostridiaceae</taxon>
        <taxon>Inconstantimicrobium</taxon>
    </lineage>
</organism>
<sequence>MNKIKVIIVDDEKLIREGLKIILSSYEDLEVLALCENGREAYEYCMANEVDVVLMDIRMDEYDGVMGTKLIKENNDKVKVLILTTFKDSEYIEDALKYGASGYLLKDSSYDLIHGGIKAVYEGNIVVHPDIAAKFIIKDKTEEEGLVDIGEIKENTDLTDRELMIIKEIANGFSNKEIGEKLFLTEGTIKNNITNILSKLSLRDRTQIAIFAFKNNLVK</sequence>
<proteinExistence type="predicted"/>
<dbReference type="Proteomes" id="UP001058074">
    <property type="component" value="Unassembled WGS sequence"/>
</dbReference>
<dbReference type="EMBL" id="BROD01000001">
    <property type="protein sequence ID" value="GKX68487.1"/>
    <property type="molecule type" value="Genomic_DNA"/>
</dbReference>
<accession>A0ACB5RHD1</accession>
<evidence type="ECO:0000313" key="2">
    <source>
        <dbReference type="Proteomes" id="UP001058074"/>
    </source>
</evidence>
<reference evidence="1" key="1">
    <citation type="journal article" date="2025" name="Int. J. Syst. Evol. Microbiol.">
        <title>Inconstantimicrobium mannanitabidum sp. nov., a novel member of the family Clostridiaceae isolated from anoxic soil under the treatment of reductive soil disinfestation.</title>
        <authorList>
            <person name="Ueki A."/>
            <person name="Tonouchi A."/>
            <person name="Honma S."/>
            <person name="Kaku N."/>
            <person name="Ueki K."/>
        </authorList>
    </citation>
    <scope>NUCLEOTIDE SEQUENCE</scope>
    <source>
        <strain evidence="1">TW13</strain>
    </source>
</reference>
<comment type="caution">
    <text evidence="1">The sequence shown here is derived from an EMBL/GenBank/DDBJ whole genome shotgun (WGS) entry which is preliminary data.</text>
</comment>
<keyword evidence="1" id="KW-0238">DNA-binding</keyword>
<keyword evidence="2" id="KW-1185">Reference proteome</keyword>
<gene>
    <name evidence="1" type="ORF">rsdtw13_37450</name>
</gene>
<name>A0ACB5RHD1_9CLOT</name>
<evidence type="ECO:0000313" key="1">
    <source>
        <dbReference type="EMBL" id="GKX68487.1"/>
    </source>
</evidence>
<protein>
    <submittedName>
        <fullName evidence="1">DNA-binding response regulator</fullName>
    </submittedName>
</protein>